<keyword evidence="1" id="KW-0472">Membrane</keyword>
<dbReference type="WBParaSite" id="Pan_g10020.t1">
    <property type="protein sequence ID" value="Pan_g10020.t1"/>
    <property type="gene ID" value="Pan_g10020"/>
</dbReference>
<accession>A0A7E4UL37</accession>
<organism evidence="2 3">
    <name type="scientific">Panagrellus redivivus</name>
    <name type="common">Microworm</name>
    <dbReference type="NCBI Taxonomy" id="6233"/>
    <lineage>
        <taxon>Eukaryota</taxon>
        <taxon>Metazoa</taxon>
        <taxon>Ecdysozoa</taxon>
        <taxon>Nematoda</taxon>
        <taxon>Chromadorea</taxon>
        <taxon>Rhabditida</taxon>
        <taxon>Tylenchina</taxon>
        <taxon>Panagrolaimomorpha</taxon>
        <taxon>Panagrolaimoidea</taxon>
        <taxon>Panagrolaimidae</taxon>
        <taxon>Panagrellus</taxon>
    </lineage>
</organism>
<keyword evidence="1" id="KW-0812">Transmembrane</keyword>
<protein>
    <submittedName>
        <fullName evidence="3">Transmembrane protein</fullName>
    </submittedName>
</protein>
<keyword evidence="1" id="KW-1133">Transmembrane helix</keyword>
<feature type="transmembrane region" description="Helical" evidence="1">
    <location>
        <begin position="171"/>
        <end position="197"/>
    </location>
</feature>
<keyword evidence="2" id="KW-1185">Reference proteome</keyword>
<evidence type="ECO:0000313" key="2">
    <source>
        <dbReference type="Proteomes" id="UP000492821"/>
    </source>
</evidence>
<dbReference type="Proteomes" id="UP000492821">
    <property type="component" value="Unassembled WGS sequence"/>
</dbReference>
<reference evidence="2" key="1">
    <citation type="journal article" date="2013" name="Genetics">
        <title>The draft genome and transcriptome of Panagrellus redivivus are shaped by the harsh demands of a free-living lifestyle.</title>
        <authorList>
            <person name="Srinivasan J."/>
            <person name="Dillman A.R."/>
            <person name="Macchietto M.G."/>
            <person name="Heikkinen L."/>
            <person name="Lakso M."/>
            <person name="Fracchia K.M."/>
            <person name="Antoshechkin I."/>
            <person name="Mortazavi A."/>
            <person name="Wong G."/>
            <person name="Sternberg P.W."/>
        </authorList>
    </citation>
    <scope>NUCLEOTIDE SEQUENCE [LARGE SCALE GENOMIC DNA]</scope>
    <source>
        <strain evidence="2">MT8872</strain>
    </source>
</reference>
<feature type="transmembrane region" description="Helical" evidence="1">
    <location>
        <begin position="203"/>
        <end position="224"/>
    </location>
</feature>
<sequence length="279" mass="32169">MLKMMYKFSLLKAAFDGWGDLNPVWQAVLRVDDIVNKRQHAYARDTLVLHCDSTNSYEKIIPFICGPYTRLVLHGNINVDQVKRLANSNVKKVRISAILDLLEEDYDDFVEFISKHCSSGNKCFALCRNESLTSEFIDQLEENFSRKEFYCRPNCCTEDKKKVRVGSVKNFHYYPLVCLGLLLAVYPFAFMLLGINIVDMHTIGIWLMTYACILSFTLGLMLFCPKIVPQTDTMDPSVVQTNDLSDLCHAIIRALWAIIDTKLLKMCDFVEYVYDKVMF</sequence>
<dbReference type="AlphaFoldDB" id="A0A7E4UL37"/>
<reference evidence="3" key="2">
    <citation type="submission" date="2020-10" db="UniProtKB">
        <authorList>
            <consortium name="WormBaseParasite"/>
        </authorList>
    </citation>
    <scope>IDENTIFICATION</scope>
</reference>
<evidence type="ECO:0000256" key="1">
    <source>
        <dbReference type="SAM" id="Phobius"/>
    </source>
</evidence>
<name>A0A7E4UL37_PANRE</name>
<evidence type="ECO:0000313" key="3">
    <source>
        <dbReference type="WBParaSite" id="Pan_g10020.t1"/>
    </source>
</evidence>
<proteinExistence type="predicted"/>